<evidence type="ECO:0000313" key="2">
    <source>
        <dbReference type="Proteomes" id="UP000295573"/>
    </source>
</evidence>
<reference evidence="1 2" key="1">
    <citation type="journal article" date="2015" name="Stand. Genomic Sci.">
        <title>Genomic Encyclopedia of Bacterial and Archaeal Type Strains, Phase III: the genomes of soil and plant-associated and newly described type strains.</title>
        <authorList>
            <person name="Whitman W.B."/>
            <person name="Woyke T."/>
            <person name="Klenk H.P."/>
            <person name="Zhou Y."/>
            <person name="Lilburn T.G."/>
            <person name="Beck B.J."/>
            <person name="De Vos P."/>
            <person name="Vandamme P."/>
            <person name="Eisen J.A."/>
            <person name="Garrity G."/>
            <person name="Hugenholtz P."/>
            <person name="Kyrpides N.C."/>
        </authorList>
    </citation>
    <scope>NUCLEOTIDE SEQUENCE [LARGE SCALE GENOMIC DNA]</scope>
    <source>
        <strain evidence="1 2">VKM Ac-2541</strain>
    </source>
</reference>
<dbReference type="AlphaFoldDB" id="A0A4R2I4C2"/>
<sequence length="62" mass="6747">MRSRSGPGEELAVLPAVDAAKVEQNFDEPIVKEAHPISLCQQALFADGLWECLQAALMTPPR</sequence>
<comment type="caution">
    <text evidence="1">The sequence shown here is derived from an EMBL/GenBank/DDBJ whole genome shotgun (WGS) entry which is preliminary data.</text>
</comment>
<proteinExistence type="predicted"/>
<gene>
    <name evidence="1" type="ORF">EV646_12413</name>
</gene>
<keyword evidence="2" id="KW-1185">Reference proteome</keyword>
<name>A0A4R2I4C2_9ACTN</name>
<dbReference type="EMBL" id="SLWR01000024">
    <property type="protein sequence ID" value="TCO37335.1"/>
    <property type="molecule type" value="Genomic_DNA"/>
</dbReference>
<protein>
    <submittedName>
        <fullName evidence="1">Uncharacterized protein</fullName>
    </submittedName>
</protein>
<organism evidence="1 2">
    <name type="scientific">Kribbella antiqua</name>
    <dbReference type="NCBI Taxonomy" id="2512217"/>
    <lineage>
        <taxon>Bacteria</taxon>
        <taxon>Bacillati</taxon>
        <taxon>Actinomycetota</taxon>
        <taxon>Actinomycetes</taxon>
        <taxon>Propionibacteriales</taxon>
        <taxon>Kribbellaceae</taxon>
        <taxon>Kribbella</taxon>
    </lineage>
</organism>
<dbReference type="Proteomes" id="UP000295573">
    <property type="component" value="Unassembled WGS sequence"/>
</dbReference>
<evidence type="ECO:0000313" key="1">
    <source>
        <dbReference type="EMBL" id="TCO37335.1"/>
    </source>
</evidence>
<accession>A0A4R2I4C2</accession>